<keyword evidence="2" id="KW-1185">Reference proteome</keyword>
<dbReference type="Proteomes" id="UP000023152">
    <property type="component" value="Unassembled WGS sequence"/>
</dbReference>
<evidence type="ECO:0000313" key="2">
    <source>
        <dbReference type="Proteomes" id="UP000023152"/>
    </source>
</evidence>
<comment type="caution">
    <text evidence="1">The sequence shown here is derived from an EMBL/GenBank/DDBJ whole genome shotgun (WGS) entry which is preliminary data.</text>
</comment>
<dbReference type="EMBL" id="ASPP01048731">
    <property type="protein sequence ID" value="ETN97752.1"/>
    <property type="molecule type" value="Genomic_DNA"/>
</dbReference>
<dbReference type="AlphaFoldDB" id="X6L7H0"/>
<proteinExistence type="predicted"/>
<organism evidence="1 2">
    <name type="scientific">Reticulomyxa filosa</name>
    <dbReference type="NCBI Taxonomy" id="46433"/>
    <lineage>
        <taxon>Eukaryota</taxon>
        <taxon>Sar</taxon>
        <taxon>Rhizaria</taxon>
        <taxon>Retaria</taxon>
        <taxon>Foraminifera</taxon>
        <taxon>Monothalamids</taxon>
        <taxon>Reticulomyxidae</taxon>
        <taxon>Reticulomyxa</taxon>
    </lineage>
</organism>
<feature type="non-terminal residue" evidence="1">
    <location>
        <position position="1"/>
    </location>
</feature>
<sequence length="116" mass="12982">NLKKNKFKRSFDTIDELKQFVLSRITTNLNIAKGVCSLIECEVKLKEEFYKDKSVTSSPVKLENTRGIKRANEESLLPSDSFTPSRRRYGPFVDGLGVDQKDGIAVAKDLVVGTSI</sequence>
<reference evidence="1 2" key="1">
    <citation type="journal article" date="2013" name="Curr. Biol.">
        <title>The Genome of the Foraminiferan Reticulomyxa filosa.</title>
        <authorList>
            <person name="Glockner G."/>
            <person name="Hulsmann N."/>
            <person name="Schleicher M."/>
            <person name="Noegel A.A."/>
            <person name="Eichinger L."/>
            <person name="Gallinger C."/>
            <person name="Pawlowski J."/>
            <person name="Sierra R."/>
            <person name="Euteneuer U."/>
            <person name="Pillet L."/>
            <person name="Moustafa A."/>
            <person name="Platzer M."/>
            <person name="Groth M."/>
            <person name="Szafranski K."/>
            <person name="Schliwa M."/>
        </authorList>
    </citation>
    <scope>NUCLEOTIDE SEQUENCE [LARGE SCALE GENOMIC DNA]</scope>
</reference>
<protein>
    <submittedName>
        <fullName evidence="1">Uncharacterized protein</fullName>
    </submittedName>
</protein>
<name>X6L7H0_RETFI</name>
<gene>
    <name evidence="1" type="ORF">RFI_39774</name>
</gene>
<evidence type="ECO:0000313" key="1">
    <source>
        <dbReference type="EMBL" id="ETN97752.1"/>
    </source>
</evidence>
<accession>X6L7H0</accession>